<dbReference type="EMBL" id="JAGRRH010000027">
    <property type="protein sequence ID" value="KAG7340868.1"/>
    <property type="molecule type" value="Genomic_DNA"/>
</dbReference>
<reference evidence="1" key="1">
    <citation type="journal article" date="2021" name="Sci. Rep.">
        <title>Diploid genomic architecture of Nitzschia inconspicua, an elite biomass production diatom.</title>
        <authorList>
            <person name="Oliver A."/>
            <person name="Podell S."/>
            <person name="Pinowska A."/>
            <person name="Traller J.C."/>
            <person name="Smith S.R."/>
            <person name="McClure R."/>
            <person name="Beliaev A."/>
            <person name="Bohutskyi P."/>
            <person name="Hill E.A."/>
            <person name="Rabines A."/>
            <person name="Zheng H."/>
            <person name="Allen L.Z."/>
            <person name="Kuo A."/>
            <person name="Grigoriev I.V."/>
            <person name="Allen A.E."/>
            <person name="Hazlebeck D."/>
            <person name="Allen E.E."/>
        </authorList>
    </citation>
    <scope>NUCLEOTIDE SEQUENCE</scope>
    <source>
        <strain evidence="1">Hildebrandi</strain>
    </source>
</reference>
<sequence length="384" mass="43225">MSWWRRRHNHRIQKWIITHGGNKPDYPTKSRQSNSAVVALSLSSTSIQDETMDPFQKEIIIAVDTAARAGAPPQSRWLDQWRSKILKLLLLPLRMLLVRPFRLLMEAFIDTLADDGTESIDALPLQAASVMTDTIVNKQQQQQQDVIMNSIPSATATITPATITSLSASSSITSMTTPTTTLLTDTAAIARPVGDRWAISDNRVDLSGNWTLLVTDEFRKDYDTYLERLGQPRLVRSVALSIVAQTTESLFQSEEGRILTIVGRNIRGIWNRTLVASGTDQNNDTFHPLLVPILSADFEPVQAESWWEEHGTVHVSWMRGVTKYGGGSFESRRYLDNDNNDTVVYVCESTFHPNAVTATKANNNNNKEPIQLRWKFQRQTSTNQ</sequence>
<dbReference type="OrthoDB" id="195110at2759"/>
<organism evidence="1 2">
    <name type="scientific">Nitzschia inconspicua</name>
    <dbReference type="NCBI Taxonomy" id="303405"/>
    <lineage>
        <taxon>Eukaryota</taxon>
        <taxon>Sar</taxon>
        <taxon>Stramenopiles</taxon>
        <taxon>Ochrophyta</taxon>
        <taxon>Bacillariophyta</taxon>
        <taxon>Bacillariophyceae</taxon>
        <taxon>Bacillariophycidae</taxon>
        <taxon>Bacillariales</taxon>
        <taxon>Bacillariaceae</taxon>
        <taxon>Nitzschia</taxon>
    </lineage>
</organism>
<gene>
    <name evidence="1" type="ORF">IV203_024411</name>
</gene>
<evidence type="ECO:0000313" key="1">
    <source>
        <dbReference type="EMBL" id="KAG7340868.1"/>
    </source>
</evidence>
<keyword evidence="2" id="KW-1185">Reference proteome</keyword>
<proteinExistence type="predicted"/>
<evidence type="ECO:0000313" key="2">
    <source>
        <dbReference type="Proteomes" id="UP000693970"/>
    </source>
</evidence>
<name>A0A9K3KC80_9STRA</name>
<dbReference type="AlphaFoldDB" id="A0A9K3KC80"/>
<accession>A0A9K3KC80</accession>
<dbReference type="Proteomes" id="UP000693970">
    <property type="component" value="Unassembled WGS sequence"/>
</dbReference>
<comment type="caution">
    <text evidence="1">The sequence shown here is derived from an EMBL/GenBank/DDBJ whole genome shotgun (WGS) entry which is preliminary data.</text>
</comment>
<reference evidence="1" key="2">
    <citation type="submission" date="2021-04" db="EMBL/GenBank/DDBJ databases">
        <authorList>
            <person name="Podell S."/>
        </authorList>
    </citation>
    <scope>NUCLEOTIDE SEQUENCE</scope>
    <source>
        <strain evidence="1">Hildebrandi</strain>
    </source>
</reference>
<protein>
    <submittedName>
        <fullName evidence="1">Uncharacterized protein</fullName>
    </submittedName>
</protein>